<evidence type="ECO:0000313" key="2">
    <source>
        <dbReference type="Proteomes" id="UP000029055"/>
    </source>
</evidence>
<protein>
    <submittedName>
        <fullName evidence="1">Uncharacterized protein</fullName>
    </submittedName>
</protein>
<gene>
    <name evidence="1" type="ORF">BISU_0597</name>
</gene>
<organism evidence="1 2">
    <name type="scientific">Bifidobacterium subtile</name>
    <dbReference type="NCBI Taxonomy" id="77635"/>
    <lineage>
        <taxon>Bacteria</taxon>
        <taxon>Bacillati</taxon>
        <taxon>Actinomycetota</taxon>
        <taxon>Actinomycetes</taxon>
        <taxon>Bifidobacteriales</taxon>
        <taxon>Bifidobacteriaceae</taxon>
        <taxon>Bifidobacterium</taxon>
    </lineage>
</organism>
<keyword evidence="2" id="KW-1185">Reference proteome</keyword>
<comment type="caution">
    <text evidence="1">The sequence shown here is derived from an EMBL/GenBank/DDBJ whole genome shotgun (WGS) entry which is preliminary data.</text>
</comment>
<accession>A0A087E9Y9</accession>
<dbReference type="Proteomes" id="UP000029055">
    <property type="component" value="Unassembled WGS sequence"/>
</dbReference>
<dbReference type="EMBL" id="JGZR01000003">
    <property type="protein sequence ID" value="KFJ04590.1"/>
    <property type="molecule type" value="Genomic_DNA"/>
</dbReference>
<dbReference type="AlphaFoldDB" id="A0A087E9Y9"/>
<name>A0A087E9Y9_9BIFI</name>
<sequence>MLVHAAERRASSALKGKARCVVHHGAADQCLAVWFLLLAAGVQVAEWAVLVVEFFIGAVLDESAVVEDEDVVGVFEGLCPSHWYRGSREARYTMMQAVKAKSHAGCDESA</sequence>
<proteinExistence type="predicted"/>
<reference evidence="1 2" key="1">
    <citation type="submission" date="2014-03" db="EMBL/GenBank/DDBJ databases">
        <title>Genomics of Bifidobacteria.</title>
        <authorList>
            <person name="Ventura M."/>
            <person name="Milani C."/>
            <person name="Lugli G.A."/>
        </authorList>
    </citation>
    <scope>NUCLEOTIDE SEQUENCE [LARGE SCALE GENOMIC DNA]</scope>
    <source>
        <strain evidence="1 2">LMG 11597</strain>
    </source>
</reference>
<evidence type="ECO:0000313" key="1">
    <source>
        <dbReference type="EMBL" id="KFJ04590.1"/>
    </source>
</evidence>